<accession>A0A175VSC8</accession>
<proteinExistence type="predicted"/>
<dbReference type="OrthoDB" id="5386330at2759"/>
<dbReference type="VEuPathDB" id="FungiDB:MMYC01_209856"/>
<keyword evidence="3" id="KW-1185">Reference proteome</keyword>
<evidence type="ECO:0000313" key="3">
    <source>
        <dbReference type="Proteomes" id="UP000078237"/>
    </source>
</evidence>
<gene>
    <name evidence="2" type="ORF">MMYC01_209856</name>
</gene>
<evidence type="ECO:0000256" key="1">
    <source>
        <dbReference type="ARBA" id="ARBA00023242"/>
    </source>
</evidence>
<comment type="caution">
    <text evidence="2">The sequence shown here is derived from an EMBL/GenBank/DDBJ whole genome shotgun (WGS) entry which is preliminary data.</text>
</comment>
<protein>
    <submittedName>
        <fullName evidence="2">Uncharacterized protein</fullName>
    </submittedName>
</protein>
<dbReference type="EMBL" id="LCTW02000387">
    <property type="protein sequence ID" value="KXX74089.1"/>
    <property type="molecule type" value="Genomic_DNA"/>
</dbReference>
<dbReference type="Proteomes" id="UP000078237">
    <property type="component" value="Unassembled WGS sequence"/>
</dbReference>
<dbReference type="InterPro" id="IPR021858">
    <property type="entry name" value="Fun_TF"/>
</dbReference>
<dbReference type="Pfam" id="PF11951">
    <property type="entry name" value="Fungal_trans_2"/>
    <property type="match status" value="1"/>
</dbReference>
<name>A0A175VSC8_9PEZI</name>
<sequence length="191" mass="21590">MVSCPRELVKEIILISALRSQAPSPETTRSAYDILARVEAFSPQEWTTTTRESFHDDWLILARLYHAATALYCILSLQSSGAFRDPHQMSPSPKLELARARHARHLFALLERAVATPRVRRRMSWALIVAGVEASRASDEVQRYIGEKLADMSRDQGIASPLVARAVLERFWARGGGRWDDCFDDAFAFIM</sequence>
<evidence type="ECO:0000313" key="2">
    <source>
        <dbReference type="EMBL" id="KXX74089.1"/>
    </source>
</evidence>
<organism evidence="2 3">
    <name type="scientific">Madurella mycetomatis</name>
    <dbReference type="NCBI Taxonomy" id="100816"/>
    <lineage>
        <taxon>Eukaryota</taxon>
        <taxon>Fungi</taxon>
        <taxon>Dikarya</taxon>
        <taxon>Ascomycota</taxon>
        <taxon>Pezizomycotina</taxon>
        <taxon>Sordariomycetes</taxon>
        <taxon>Sordariomycetidae</taxon>
        <taxon>Sordariales</taxon>
        <taxon>Sordariales incertae sedis</taxon>
        <taxon>Madurella</taxon>
    </lineage>
</organism>
<dbReference type="AlphaFoldDB" id="A0A175VSC8"/>
<keyword evidence="1" id="KW-0539">Nucleus</keyword>
<reference evidence="2 3" key="1">
    <citation type="journal article" date="2016" name="Genome Announc.">
        <title>Genome Sequence of Madurella mycetomatis mm55, Isolated from a Human Mycetoma Case in Sudan.</title>
        <authorList>
            <person name="Smit S."/>
            <person name="Derks M.F."/>
            <person name="Bervoets S."/>
            <person name="Fahal A."/>
            <person name="van Leeuwen W."/>
            <person name="van Belkum A."/>
            <person name="van de Sande W.W."/>
        </authorList>
    </citation>
    <scope>NUCLEOTIDE SEQUENCE [LARGE SCALE GENOMIC DNA]</scope>
    <source>
        <strain evidence="3">mm55</strain>
    </source>
</reference>